<keyword evidence="3" id="KW-1185">Reference proteome</keyword>
<dbReference type="AlphaFoldDB" id="V4TC59"/>
<dbReference type="Proteomes" id="UP000017819">
    <property type="component" value="Unassembled WGS sequence"/>
</dbReference>
<reference evidence="2 3" key="1">
    <citation type="journal article" date="2014" name="Genome Announc.">
        <title>Draft Genome Sequence of Lutibaculum baratangense Strain AMV1T, Isolated from a Mud Volcano in Andamans, India.</title>
        <authorList>
            <person name="Singh A."/>
            <person name="Sreenivas A."/>
            <person name="Sathyanarayana Reddy G."/>
            <person name="Pinnaka A.K."/>
            <person name="Shivaji S."/>
        </authorList>
    </citation>
    <scope>NUCLEOTIDE SEQUENCE [LARGE SCALE GENOMIC DNA]</scope>
    <source>
        <strain evidence="2 3">AMV1</strain>
    </source>
</reference>
<dbReference type="RefSeq" id="WP_023432978.1">
    <property type="nucleotide sequence ID" value="NZ_AWXZ01000037.1"/>
</dbReference>
<gene>
    <name evidence="2" type="ORF">N177_2853</name>
</gene>
<dbReference type="STRING" id="631454.N177_2853"/>
<organism evidence="2 3">
    <name type="scientific">Lutibaculum baratangense AMV1</name>
    <dbReference type="NCBI Taxonomy" id="631454"/>
    <lineage>
        <taxon>Bacteria</taxon>
        <taxon>Pseudomonadati</taxon>
        <taxon>Pseudomonadota</taxon>
        <taxon>Alphaproteobacteria</taxon>
        <taxon>Hyphomicrobiales</taxon>
        <taxon>Tepidamorphaceae</taxon>
        <taxon>Lutibaculum</taxon>
    </lineage>
</organism>
<proteinExistence type="predicted"/>
<protein>
    <submittedName>
        <fullName evidence="2">Uncharacterized protein</fullName>
    </submittedName>
</protein>
<dbReference type="PATRIC" id="fig|631454.5.peg.2818"/>
<accession>V4TC59</accession>
<sequence length="70" mass="7060">MAEEGIQGVLIEELQGVTHLPDGKVAVIVRNAGQQIGLVFEPEDASELGDLLSSAAAEGDAGPNGSDASD</sequence>
<feature type="region of interest" description="Disordered" evidence="1">
    <location>
        <begin position="50"/>
        <end position="70"/>
    </location>
</feature>
<evidence type="ECO:0000256" key="1">
    <source>
        <dbReference type="SAM" id="MobiDB-lite"/>
    </source>
</evidence>
<name>V4TC59_9HYPH</name>
<dbReference type="EMBL" id="AWXZ01000037">
    <property type="protein sequence ID" value="ESR23908.1"/>
    <property type="molecule type" value="Genomic_DNA"/>
</dbReference>
<evidence type="ECO:0000313" key="2">
    <source>
        <dbReference type="EMBL" id="ESR23908.1"/>
    </source>
</evidence>
<dbReference type="OrthoDB" id="9803968at2"/>
<evidence type="ECO:0000313" key="3">
    <source>
        <dbReference type="Proteomes" id="UP000017819"/>
    </source>
</evidence>
<comment type="caution">
    <text evidence="2">The sequence shown here is derived from an EMBL/GenBank/DDBJ whole genome shotgun (WGS) entry which is preliminary data.</text>
</comment>